<evidence type="ECO:0000256" key="10">
    <source>
        <dbReference type="RuleBase" id="RU000461"/>
    </source>
</evidence>
<feature type="transmembrane region" description="Helical" evidence="11">
    <location>
        <begin position="6"/>
        <end position="28"/>
    </location>
</feature>
<evidence type="ECO:0000313" key="12">
    <source>
        <dbReference type="EMBL" id="CCO33752.1"/>
    </source>
</evidence>
<reference evidence="12 13" key="1">
    <citation type="journal article" date="2013" name="J. Biotechnol.">
        <title>Establishment and interpretation of the genome sequence of the phytopathogenic fungus Rhizoctonia solani AG1-IB isolate 7/3/14.</title>
        <authorList>
            <person name="Wibberg D.W."/>
            <person name="Jelonek L.J."/>
            <person name="Rupp O.R."/>
            <person name="Hennig M.H."/>
            <person name="Eikmeyer F.E."/>
            <person name="Goesmann A.G."/>
            <person name="Hartmann A.H."/>
            <person name="Borriss R.B."/>
            <person name="Grosch R.G."/>
            <person name="Puehler A.P."/>
            <person name="Schlueter A.S."/>
        </authorList>
    </citation>
    <scope>NUCLEOTIDE SEQUENCE [LARGE SCALE GENOMIC DNA]</scope>
    <source>
        <strain evidence="13">AG1-IB / isolate 7/3/14</strain>
    </source>
</reference>
<keyword evidence="11" id="KW-0472">Membrane</keyword>
<dbReference type="GO" id="GO:0005506">
    <property type="term" value="F:iron ion binding"/>
    <property type="evidence" value="ECO:0007669"/>
    <property type="project" value="InterPro"/>
</dbReference>
<keyword evidence="8 10" id="KW-0503">Monooxygenase</keyword>
<proteinExistence type="inferred from homology"/>
<sequence>MSTQSLQPLQCAAALGAIAIAYYLVPYLHDPYEYRRRFSGPWLAGLSGWWMSYTVLQGNQNEDIRKLHEKYGTFVRIGPNHISISDPDAMETVYAHGSAFLKSDFYAGEKGPGTNTFVELDKAKHQKLRKRIANIFSQQSVLTFQPRVQKHIAQLYAQWDLRCREAARGVSGFNWTAQNGSAIIDCCPQLSYLAFDVIGDLAYGTSFGLLQAQNDSVSISGPTDELGQPDKKATRIPVIAAMASFNLNIVSVAMFPLWMRNIVQLLPWHFSGLLKQIRFFGLVAAEIDARLKRGSDEAQGPDFVDKLLQVRNEDGTGMSVEELRSETSVMLLAGSDTTSNTLSSLCYHLAINPNIQRELQSELDKHLPLAFPDDCDEQADSNISPGDIVPDYNQIKNLPYLNACVKEVLRIHSTIGTGLPRVVPAGKTLTVSGQTFKAGSIVSVPSYTTHRSHVWGSDASEFRPERWLEDTSGTFNKYFVPFSVGTRSCVGRNLAYMNVTLIAAALFHRYSVEALPSTKVGGFYVVMKPAESDSSCKQLVVHETFLRETAHCELAIKRRHVG</sequence>
<feature type="binding site" description="axial binding residue" evidence="9">
    <location>
        <position position="489"/>
    </location>
    <ligand>
        <name>heme</name>
        <dbReference type="ChEBI" id="CHEBI:30413"/>
    </ligand>
    <ligandPart>
        <name>Fe</name>
        <dbReference type="ChEBI" id="CHEBI:18248"/>
    </ligandPart>
</feature>
<dbReference type="PANTHER" id="PTHR24305:SF29">
    <property type="entry name" value="BENZOATE-PARA-HYDROXYLASE"/>
    <property type="match status" value="1"/>
</dbReference>
<dbReference type="Proteomes" id="UP000012065">
    <property type="component" value="Unassembled WGS sequence"/>
</dbReference>
<keyword evidence="11" id="KW-0812">Transmembrane</keyword>
<evidence type="ECO:0000256" key="9">
    <source>
        <dbReference type="PIRSR" id="PIRSR602401-1"/>
    </source>
</evidence>
<dbReference type="PRINTS" id="PR00385">
    <property type="entry name" value="P450"/>
</dbReference>
<accession>M5CD23</accession>
<gene>
    <name evidence="12" type="ORF">BN14_07838</name>
</gene>
<dbReference type="InterPro" id="IPR001128">
    <property type="entry name" value="Cyt_P450"/>
</dbReference>
<dbReference type="PRINTS" id="PR00463">
    <property type="entry name" value="EP450I"/>
</dbReference>
<dbReference type="AlphaFoldDB" id="M5CD23"/>
<keyword evidence="5 9" id="KW-0479">Metal-binding</keyword>
<evidence type="ECO:0000256" key="7">
    <source>
        <dbReference type="ARBA" id="ARBA00023004"/>
    </source>
</evidence>
<dbReference type="EC" id="1.14.13.12" evidence="12"/>
<evidence type="ECO:0000256" key="6">
    <source>
        <dbReference type="ARBA" id="ARBA00023002"/>
    </source>
</evidence>
<comment type="similarity">
    <text evidence="3 10">Belongs to the cytochrome P450 family.</text>
</comment>
<dbReference type="GO" id="GO:0020037">
    <property type="term" value="F:heme binding"/>
    <property type="evidence" value="ECO:0007669"/>
    <property type="project" value="InterPro"/>
</dbReference>
<dbReference type="InterPro" id="IPR036396">
    <property type="entry name" value="Cyt_P450_sf"/>
</dbReference>
<keyword evidence="4 9" id="KW-0349">Heme</keyword>
<dbReference type="GO" id="GO:0004497">
    <property type="term" value="F:monooxygenase activity"/>
    <property type="evidence" value="ECO:0007669"/>
    <property type="project" value="UniProtKB-KW"/>
</dbReference>
<dbReference type="InterPro" id="IPR017972">
    <property type="entry name" value="Cyt_P450_CS"/>
</dbReference>
<dbReference type="Gene3D" id="1.10.630.10">
    <property type="entry name" value="Cytochrome P450"/>
    <property type="match status" value="1"/>
</dbReference>
<evidence type="ECO:0000256" key="5">
    <source>
        <dbReference type="ARBA" id="ARBA00022723"/>
    </source>
</evidence>
<dbReference type="InterPro" id="IPR002401">
    <property type="entry name" value="Cyt_P450_E_grp-I"/>
</dbReference>
<evidence type="ECO:0000256" key="3">
    <source>
        <dbReference type="ARBA" id="ARBA00010617"/>
    </source>
</evidence>
<dbReference type="SUPFAM" id="SSF48264">
    <property type="entry name" value="Cytochrome P450"/>
    <property type="match status" value="1"/>
</dbReference>
<dbReference type="GO" id="GO:0016705">
    <property type="term" value="F:oxidoreductase activity, acting on paired donors, with incorporation or reduction of molecular oxygen"/>
    <property type="evidence" value="ECO:0007669"/>
    <property type="project" value="InterPro"/>
</dbReference>
<dbReference type="Pfam" id="PF00067">
    <property type="entry name" value="p450"/>
    <property type="match status" value="1"/>
</dbReference>
<dbReference type="EMBL" id="CAOJ01012014">
    <property type="protein sequence ID" value="CCO33752.1"/>
    <property type="molecule type" value="Genomic_DNA"/>
</dbReference>
<keyword evidence="7 9" id="KW-0408">Iron</keyword>
<evidence type="ECO:0000256" key="8">
    <source>
        <dbReference type="ARBA" id="ARBA00023033"/>
    </source>
</evidence>
<evidence type="ECO:0000256" key="2">
    <source>
        <dbReference type="ARBA" id="ARBA00005179"/>
    </source>
</evidence>
<evidence type="ECO:0000256" key="4">
    <source>
        <dbReference type="ARBA" id="ARBA00022617"/>
    </source>
</evidence>
<protein>
    <submittedName>
        <fullName evidence="12">Benzoate 4-monooxygenase</fullName>
        <ecNumber evidence="12">1.14.13.12</ecNumber>
    </submittedName>
</protein>
<dbReference type="PROSITE" id="PS00086">
    <property type="entry name" value="CYTOCHROME_P450"/>
    <property type="match status" value="1"/>
</dbReference>
<organism evidence="12 13">
    <name type="scientific">Thanatephorus cucumeris (strain AG1-IB / isolate 7/3/14)</name>
    <name type="common">Lettuce bottom rot fungus</name>
    <name type="synonym">Rhizoctonia solani</name>
    <dbReference type="NCBI Taxonomy" id="1108050"/>
    <lineage>
        <taxon>Eukaryota</taxon>
        <taxon>Fungi</taxon>
        <taxon>Dikarya</taxon>
        <taxon>Basidiomycota</taxon>
        <taxon>Agaricomycotina</taxon>
        <taxon>Agaricomycetes</taxon>
        <taxon>Cantharellales</taxon>
        <taxon>Ceratobasidiaceae</taxon>
        <taxon>Rhizoctonia</taxon>
        <taxon>Rhizoctonia solani AG-1</taxon>
    </lineage>
</organism>
<comment type="cofactor">
    <cofactor evidence="1 9">
        <name>heme</name>
        <dbReference type="ChEBI" id="CHEBI:30413"/>
    </cofactor>
</comment>
<dbReference type="PANTHER" id="PTHR24305">
    <property type="entry name" value="CYTOCHROME P450"/>
    <property type="match status" value="1"/>
</dbReference>
<keyword evidence="11" id="KW-1133">Transmembrane helix</keyword>
<keyword evidence="6 10" id="KW-0560">Oxidoreductase</keyword>
<evidence type="ECO:0000256" key="11">
    <source>
        <dbReference type="SAM" id="Phobius"/>
    </source>
</evidence>
<dbReference type="HOGENOM" id="CLU_001570_14_0_1"/>
<comment type="pathway">
    <text evidence="2">Secondary metabolite biosynthesis.</text>
</comment>
<evidence type="ECO:0000313" key="13">
    <source>
        <dbReference type="Proteomes" id="UP000012065"/>
    </source>
</evidence>
<comment type="caution">
    <text evidence="12">The sequence shown here is derived from an EMBL/GenBank/DDBJ whole genome shotgun (WGS) entry which is preliminary data.</text>
</comment>
<evidence type="ECO:0000256" key="1">
    <source>
        <dbReference type="ARBA" id="ARBA00001971"/>
    </source>
</evidence>
<dbReference type="InterPro" id="IPR050121">
    <property type="entry name" value="Cytochrome_P450_monoxygenase"/>
</dbReference>
<name>M5CD23_THACB</name>
<feature type="transmembrane region" description="Helical" evidence="11">
    <location>
        <begin position="238"/>
        <end position="259"/>
    </location>
</feature>